<feature type="transmembrane region" description="Helical" evidence="1">
    <location>
        <begin position="204"/>
        <end position="221"/>
    </location>
</feature>
<sequence>MAIVSYLIHVPILLLLAFWLYRKSAGMPLINIFWPGFLFKMAAGIALGWVYTSYYNYQADTILYFEDASKLAELAWTKPLAYFHILFFNQPAPEITFGLWEQPRAFFMAKLVSFFNVFTGNTYWITGLYLSLLSFYAFWRLANTLVIIFPTSRIAAAIAFLLFPSVVFWSSGLIKETLAMACITCSLHLLLSYNFGVQLPVSSLRKIGHILFLLLSVYLVWKLKYYYLAVLLPVYLAYFAALYLHKKWLALTKPVIIIALYLLLFTGILMLATMLHPSLQMNVLIGTILENHEVTLAASAPEDVIQFRQLQPTFISLSKNAPLAVVSGLFRPFIWEAGTFFQYLTGTENLFILLTSLAVLFRLRKLPLATHPQVYLLLTATLIYILLLATLLAFSAPNFGALARYKIGFLPFLLYLIIWAVSFKKANSQQ</sequence>
<evidence type="ECO:0008006" key="4">
    <source>
        <dbReference type="Google" id="ProtNLM"/>
    </source>
</evidence>
<name>A0A6C0GG44_9BACT</name>
<organism evidence="2 3">
    <name type="scientific">Rhodocytophaga rosea</name>
    <dbReference type="NCBI Taxonomy" id="2704465"/>
    <lineage>
        <taxon>Bacteria</taxon>
        <taxon>Pseudomonadati</taxon>
        <taxon>Bacteroidota</taxon>
        <taxon>Cytophagia</taxon>
        <taxon>Cytophagales</taxon>
        <taxon>Rhodocytophagaceae</taxon>
        <taxon>Rhodocytophaga</taxon>
    </lineage>
</organism>
<dbReference type="RefSeq" id="WP_162442897.1">
    <property type="nucleotide sequence ID" value="NZ_CP048222.1"/>
</dbReference>
<keyword evidence="1" id="KW-0472">Membrane</keyword>
<protein>
    <recommendedName>
        <fullName evidence="4">Glycosyltransferase RgtA/B/C/D-like domain-containing protein</fullName>
    </recommendedName>
</protein>
<reference evidence="2 3" key="1">
    <citation type="submission" date="2020-01" db="EMBL/GenBank/DDBJ databases">
        <authorList>
            <person name="Kim M.K."/>
        </authorList>
    </citation>
    <scope>NUCLEOTIDE SEQUENCE [LARGE SCALE GENOMIC DNA]</scope>
    <source>
        <strain evidence="2 3">172606-1</strain>
    </source>
</reference>
<feature type="transmembrane region" description="Helical" evidence="1">
    <location>
        <begin position="340"/>
        <end position="363"/>
    </location>
</feature>
<feature type="transmembrane region" description="Helical" evidence="1">
    <location>
        <begin position="375"/>
        <end position="396"/>
    </location>
</feature>
<feature type="transmembrane region" description="Helical" evidence="1">
    <location>
        <begin position="123"/>
        <end position="142"/>
    </location>
</feature>
<keyword evidence="1" id="KW-0812">Transmembrane</keyword>
<feature type="transmembrane region" description="Helical" evidence="1">
    <location>
        <begin position="29"/>
        <end position="51"/>
    </location>
</feature>
<keyword evidence="1" id="KW-1133">Transmembrane helix</keyword>
<accession>A0A6C0GG44</accession>
<feature type="transmembrane region" description="Helical" evidence="1">
    <location>
        <begin position="227"/>
        <end position="244"/>
    </location>
</feature>
<feature type="transmembrane region" description="Helical" evidence="1">
    <location>
        <begin position="256"/>
        <end position="275"/>
    </location>
</feature>
<keyword evidence="3" id="KW-1185">Reference proteome</keyword>
<feature type="transmembrane region" description="Helical" evidence="1">
    <location>
        <begin position="402"/>
        <end position="421"/>
    </location>
</feature>
<feature type="transmembrane region" description="Helical" evidence="1">
    <location>
        <begin position="154"/>
        <end position="172"/>
    </location>
</feature>
<proteinExistence type="predicted"/>
<feature type="transmembrane region" description="Helical" evidence="1">
    <location>
        <begin position="6"/>
        <end position="22"/>
    </location>
</feature>
<dbReference type="EMBL" id="CP048222">
    <property type="protein sequence ID" value="QHT66845.1"/>
    <property type="molecule type" value="Genomic_DNA"/>
</dbReference>
<gene>
    <name evidence="2" type="ORF">GXP67_09335</name>
</gene>
<evidence type="ECO:0000256" key="1">
    <source>
        <dbReference type="SAM" id="Phobius"/>
    </source>
</evidence>
<evidence type="ECO:0000313" key="3">
    <source>
        <dbReference type="Proteomes" id="UP000480178"/>
    </source>
</evidence>
<dbReference type="KEGG" id="rhoz:GXP67_09335"/>
<dbReference type="Proteomes" id="UP000480178">
    <property type="component" value="Chromosome"/>
</dbReference>
<feature type="transmembrane region" description="Helical" evidence="1">
    <location>
        <begin position="178"/>
        <end position="197"/>
    </location>
</feature>
<dbReference type="AlphaFoldDB" id="A0A6C0GG44"/>
<evidence type="ECO:0000313" key="2">
    <source>
        <dbReference type="EMBL" id="QHT66845.1"/>
    </source>
</evidence>